<comment type="subcellular location">
    <subcellularLocation>
        <location evidence="1">Membrane</location>
        <topology evidence="1">Lipid-anchor</topology>
    </subcellularLocation>
</comment>
<keyword evidence="3" id="KW-0309">Germination</keyword>
<evidence type="ECO:0000256" key="7">
    <source>
        <dbReference type="ARBA" id="ARBA00023288"/>
    </source>
</evidence>
<keyword evidence="6" id="KW-0564">Palmitate</keyword>
<dbReference type="RefSeq" id="WP_131013428.1">
    <property type="nucleotide sequence ID" value="NZ_SIRE01000007.1"/>
</dbReference>
<evidence type="ECO:0000256" key="5">
    <source>
        <dbReference type="ARBA" id="ARBA00023136"/>
    </source>
</evidence>
<evidence type="ECO:0000256" key="4">
    <source>
        <dbReference type="ARBA" id="ARBA00022729"/>
    </source>
</evidence>
<name>A0A4Q9DUU8_9BACL</name>
<proteinExistence type="inferred from homology"/>
<evidence type="ECO:0000313" key="11">
    <source>
        <dbReference type="Proteomes" id="UP000293142"/>
    </source>
</evidence>
<dbReference type="Pfam" id="PF05504">
    <property type="entry name" value="Spore_GerAC"/>
    <property type="match status" value="1"/>
</dbReference>
<accession>A0A4Q9DUU8</accession>
<evidence type="ECO:0000256" key="2">
    <source>
        <dbReference type="ARBA" id="ARBA00007886"/>
    </source>
</evidence>
<evidence type="ECO:0000259" key="8">
    <source>
        <dbReference type="Pfam" id="PF05504"/>
    </source>
</evidence>
<evidence type="ECO:0000256" key="1">
    <source>
        <dbReference type="ARBA" id="ARBA00004635"/>
    </source>
</evidence>
<evidence type="ECO:0000313" key="10">
    <source>
        <dbReference type="EMBL" id="TBL79483.1"/>
    </source>
</evidence>
<dbReference type="InterPro" id="IPR038501">
    <property type="entry name" value="Spore_GerAC_C_sf"/>
</dbReference>
<dbReference type="PANTHER" id="PTHR35789:SF1">
    <property type="entry name" value="SPORE GERMINATION PROTEIN B3"/>
    <property type="match status" value="1"/>
</dbReference>
<protein>
    <submittedName>
        <fullName evidence="10">Ger(X)C family spore germination protein</fullName>
    </submittedName>
</protein>
<dbReference type="Pfam" id="PF25198">
    <property type="entry name" value="Spore_GerAC_N"/>
    <property type="match status" value="1"/>
</dbReference>
<dbReference type="NCBIfam" id="TIGR02887">
    <property type="entry name" value="spore_ger_x_C"/>
    <property type="match status" value="1"/>
</dbReference>
<dbReference type="InterPro" id="IPR057336">
    <property type="entry name" value="GerAC_N"/>
</dbReference>
<dbReference type="Gene3D" id="3.30.300.210">
    <property type="entry name" value="Nutrient germinant receptor protein C, domain 3"/>
    <property type="match status" value="1"/>
</dbReference>
<reference evidence="10 11" key="1">
    <citation type="submission" date="2019-02" db="EMBL/GenBank/DDBJ databases">
        <title>Paenibacillus sp. nov., isolated from surface-sterilized tissue of Thalictrum simplex L.</title>
        <authorList>
            <person name="Tuo L."/>
        </authorList>
    </citation>
    <scope>NUCLEOTIDE SEQUENCE [LARGE SCALE GENOMIC DNA]</scope>
    <source>
        <strain evidence="10 11">N2SHLJ1</strain>
    </source>
</reference>
<dbReference type="AlphaFoldDB" id="A0A4Q9DUU8"/>
<keyword evidence="7" id="KW-0449">Lipoprotein</keyword>
<gene>
    <name evidence="10" type="ORF">EYB31_11275</name>
</gene>
<evidence type="ECO:0000259" key="9">
    <source>
        <dbReference type="Pfam" id="PF25198"/>
    </source>
</evidence>
<comment type="caution">
    <text evidence="10">The sequence shown here is derived from an EMBL/GenBank/DDBJ whole genome shotgun (WGS) entry which is preliminary data.</text>
</comment>
<feature type="domain" description="Spore germination protein N-terminal" evidence="9">
    <location>
        <begin position="25"/>
        <end position="186"/>
    </location>
</feature>
<dbReference type="Proteomes" id="UP000293142">
    <property type="component" value="Unassembled WGS sequence"/>
</dbReference>
<dbReference type="PANTHER" id="PTHR35789">
    <property type="entry name" value="SPORE GERMINATION PROTEIN B3"/>
    <property type="match status" value="1"/>
</dbReference>
<keyword evidence="5" id="KW-0472">Membrane</keyword>
<sequence>MKPGFAVKAAILLCSVCCLSGCWGHKDINRRLLPIVLGVSEGKQEKYHVVLRIPVPGKEMIRSIEVEAETIGKAVDKIRADAEQSLDLLHTKLLLIDEPLARKGIRSILDYTIRSKELTPKALMAIVSGDFEQLMEDKRKTTVGTISFDFFSKEAGWTPRISIVHAWEAYRDIQSYTRDMAVPIISKGKDTLYHLEGSAIMQGDRMAAKISPDETIIYNLFQGMYVEGTIDVMDHATVVTDQVTVSNKAVWDGAQPKILITLKVSATIEEKQGKTNEDIIKKELEQLIANRFKKLFQTLQDNNSDALGLGRYFRNTLTEEQRKNWKPQLFPKLQCETVIDVDIRNNENLK</sequence>
<keyword evidence="11" id="KW-1185">Reference proteome</keyword>
<dbReference type="OrthoDB" id="9816067at2"/>
<dbReference type="GO" id="GO:0009847">
    <property type="term" value="P:spore germination"/>
    <property type="evidence" value="ECO:0007669"/>
    <property type="project" value="InterPro"/>
</dbReference>
<dbReference type="InterPro" id="IPR046953">
    <property type="entry name" value="Spore_GerAC-like_C"/>
</dbReference>
<dbReference type="EMBL" id="SIRE01000007">
    <property type="protein sequence ID" value="TBL79483.1"/>
    <property type="molecule type" value="Genomic_DNA"/>
</dbReference>
<dbReference type="GO" id="GO:0016020">
    <property type="term" value="C:membrane"/>
    <property type="evidence" value="ECO:0007669"/>
    <property type="project" value="UniProtKB-SubCell"/>
</dbReference>
<evidence type="ECO:0000256" key="6">
    <source>
        <dbReference type="ARBA" id="ARBA00023139"/>
    </source>
</evidence>
<feature type="domain" description="Spore germination GerAC-like C-terminal" evidence="8">
    <location>
        <begin position="196"/>
        <end position="345"/>
    </location>
</feature>
<organism evidence="10 11">
    <name type="scientific">Paenibacillus thalictri</name>
    <dbReference type="NCBI Taxonomy" id="2527873"/>
    <lineage>
        <taxon>Bacteria</taxon>
        <taxon>Bacillati</taxon>
        <taxon>Bacillota</taxon>
        <taxon>Bacilli</taxon>
        <taxon>Bacillales</taxon>
        <taxon>Paenibacillaceae</taxon>
        <taxon>Paenibacillus</taxon>
    </lineage>
</organism>
<dbReference type="InterPro" id="IPR008844">
    <property type="entry name" value="Spore_GerAC-like"/>
</dbReference>
<comment type="similarity">
    <text evidence="2">Belongs to the GerABKC lipoprotein family.</text>
</comment>
<evidence type="ECO:0000256" key="3">
    <source>
        <dbReference type="ARBA" id="ARBA00022544"/>
    </source>
</evidence>
<keyword evidence="4" id="KW-0732">Signal</keyword>